<name>A0A430FIT9_9BIFI</name>
<dbReference type="EMBL" id="QXGL01000004">
    <property type="protein sequence ID" value="RSX52815.1"/>
    <property type="molecule type" value="Genomic_DNA"/>
</dbReference>
<comment type="subcellular location">
    <subcellularLocation>
        <location evidence="1">Cell membrane</location>
        <topology evidence="1">Lipid-anchor</topology>
    </subcellularLocation>
</comment>
<dbReference type="GO" id="GO:0043190">
    <property type="term" value="C:ATP-binding cassette (ABC) transporter complex"/>
    <property type="evidence" value="ECO:0007669"/>
    <property type="project" value="InterPro"/>
</dbReference>
<dbReference type="InterPro" id="IPR030678">
    <property type="entry name" value="Peptide/Ni-bd"/>
</dbReference>
<proteinExistence type="inferred from homology"/>
<dbReference type="Pfam" id="PF00496">
    <property type="entry name" value="SBP_bac_5"/>
    <property type="match status" value="1"/>
</dbReference>
<keyword evidence="4 5" id="KW-0732">Signal</keyword>
<dbReference type="Gene3D" id="3.10.105.10">
    <property type="entry name" value="Dipeptide-binding Protein, Domain 3"/>
    <property type="match status" value="1"/>
</dbReference>
<keyword evidence="8" id="KW-1185">Reference proteome</keyword>
<organism evidence="7 8">
    <name type="scientific">Bifidobacterium goeldii</name>
    <dbReference type="NCBI Taxonomy" id="2306975"/>
    <lineage>
        <taxon>Bacteria</taxon>
        <taxon>Bacillati</taxon>
        <taxon>Actinomycetota</taxon>
        <taxon>Actinomycetes</taxon>
        <taxon>Bifidobacteriales</taxon>
        <taxon>Bifidobacteriaceae</taxon>
        <taxon>Bifidobacterium</taxon>
    </lineage>
</organism>
<evidence type="ECO:0000256" key="1">
    <source>
        <dbReference type="ARBA" id="ARBA00004193"/>
    </source>
</evidence>
<dbReference type="PROSITE" id="PS01040">
    <property type="entry name" value="SBP_BACTERIAL_5"/>
    <property type="match status" value="1"/>
</dbReference>
<feature type="chain" id="PRO_5018976251" evidence="5">
    <location>
        <begin position="32"/>
        <end position="544"/>
    </location>
</feature>
<reference evidence="7 8" key="1">
    <citation type="submission" date="2018-09" db="EMBL/GenBank/DDBJ databases">
        <title>Characterization of the phylogenetic diversity of five novel species belonging to the genus Bifidobacterium.</title>
        <authorList>
            <person name="Lugli G.A."/>
            <person name="Duranti S."/>
            <person name="Milani C."/>
        </authorList>
    </citation>
    <scope>NUCLEOTIDE SEQUENCE [LARGE SCALE GENOMIC DNA]</scope>
    <source>
        <strain evidence="7 8">2034B</strain>
    </source>
</reference>
<comment type="caution">
    <text evidence="7">The sequence shown here is derived from an EMBL/GenBank/DDBJ whole genome shotgun (WGS) entry which is preliminary data.</text>
</comment>
<dbReference type="PANTHER" id="PTHR30290">
    <property type="entry name" value="PERIPLASMIC BINDING COMPONENT OF ABC TRANSPORTER"/>
    <property type="match status" value="1"/>
</dbReference>
<dbReference type="PIRSF" id="PIRSF002741">
    <property type="entry name" value="MppA"/>
    <property type="match status" value="1"/>
</dbReference>
<dbReference type="Gene3D" id="3.40.190.10">
    <property type="entry name" value="Periplasmic binding protein-like II"/>
    <property type="match status" value="1"/>
</dbReference>
<accession>A0A430FIT9</accession>
<evidence type="ECO:0000256" key="2">
    <source>
        <dbReference type="ARBA" id="ARBA00005695"/>
    </source>
</evidence>
<dbReference type="GO" id="GO:1904680">
    <property type="term" value="F:peptide transmembrane transporter activity"/>
    <property type="evidence" value="ECO:0007669"/>
    <property type="project" value="TreeGrafter"/>
</dbReference>
<evidence type="ECO:0000313" key="7">
    <source>
        <dbReference type="EMBL" id="RSX52815.1"/>
    </source>
</evidence>
<comment type="similarity">
    <text evidence="2">Belongs to the bacterial solute-binding protein 5 family.</text>
</comment>
<dbReference type="InterPro" id="IPR023765">
    <property type="entry name" value="SBP_5_CS"/>
</dbReference>
<evidence type="ECO:0000256" key="5">
    <source>
        <dbReference type="SAM" id="SignalP"/>
    </source>
</evidence>
<keyword evidence="3" id="KW-0813">Transport</keyword>
<dbReference type="RefSeq" id="WP_125981252.1">
    <property type="nucleotide sequence ID" value="NZ_QXGL01000004.1"/>
</dbReference>
<protein>
    <submittedName>
        <fullName evidence="7">Bacterial extracellular solute-binding protein, family 5 Middle</fullName>
    </submittedName>
</protein>
<gene>
    <name evidence="7" type="ORF">D2E25_1386</name>
</gene>
<evidence type="ECO:0000313" key="8">
    <source>
        <dbReference type="Proteomes" id="UP000287533"/>
    </source>
</evidence>
<dbReference type="InterPro" id="IPR000914">
    <property type="entry name" value="SBP_5_dom"/>
</dbReference>
<evidence type="ECO:0000256" key="3">
    <source>
        <dbReference type="ARBA" id="ARBA00022448"/>
    </source>
</evidence>
<feature type="signal peptide" evidence="5">
    <location>
        <begin position="1"/>
        <end position="31"/>
    </location>
</feature>
<dbReference type="PROSITE" id="PS51257">
    <property type="entry name" value="PROKAR_LIPOPROTEIN"/>
    <property type="match status" value="1"/>
</dbReference>
<dbReference type="Gene3D" id="3.90.76.10">
    <property type="entry name" value="Dipeptide-binding Protein, Domain 1"/>
    <property type="match status" value="1"/>
</dbReference>
<evidence type="ECO:0000259" key="6">
    <source>
        <dbReference type="Pfam" id="PF00496"/>
    </source>
</evidence>
<feature type="domain" description="Solute-binding protein family 5" evidence="6">
    <location>
        <begin position="81"/>
        <end position="457"/>
    </location>
</feature>
<dbReference type="GO" id="GO:0042597">
    <property type="term" value="C:periplasmic space"/>
    <property type="evidence" value="ECO:0007669"/>
    <property type="project" value="UniProtKB-ARBA"/>
</dbReference>
<dbReference type="SUPFAM" id="SSF53850">
    <property type="entry name" value="Periplasmic binding protein-like II"/>
    <property type="match status" value="1"/>
</dbReference>
<evidence type="ECO:0000256" key="4">
    <source>
        <dbReference type="ARBA" id="ARBA00022729"/>
    </source>
</evidence>
<dbReference type="AlphaFoldDB" id="A0A430FIT9"/>
<dbReference type="OrthoDB" id="3225986at2"/>
<dbReference type="PANTHER" id="PTHR30290:SF9">
    <property type="entry name" value="OLIGOPEPTIDE-BINDING PROTEIN APPA"/>
    <property type="match status" value="1"/>
</dbReference>
<dbReference type="InterPro" id="IPR039424">
    <property type="entry name" value="SBP_5"/>
</dbReference>
<dbReference type="GO" id="GO:0015833">
    <property type="term" value="P:peptide transport"/>
    <property type="evidence" value="ECO:0007669"/>
    <property type="project" value="TreeGrafter"/>
</dbReference>
<dbReference type="Proteomes" id="UP000287533">
    <property type="component" value="Unassembled WGS sequence"/>
</dbReference>
<sequence length="544" mass="60418">MKTNVIKRIVTTCCATLAVLSMAACSGPSSAGSDTSDSSTLTVGVTSQVKNIDPIYAYDFVTSPVTNQITESLLQFDKNDKIQPMLAKSWEQKDDTTYVYQIRDNVKFSDGNPMTMDDVVYSLERYRNPDLASYVAWMYDNVDTIKQTGDWELTVKLKQPDALWKYASATSGTGIVEKSVVEKYGKDYGTVNGIPIGTGAYVVKNWASGGDVTLEYNKDYWDKSESGDPDVKKIVFRPIEEDSTRVAASTSGQIDLDLQTPVDMIDQVKNSSKVKLAKIPSAGLNYISFNTKKAPFDDVNARKAVAAAINVGDIQKSIIKDAGVATNYLLDPETLFLFNKDEWTSYEKSADVVKYNVDKAKEYLSKSKYPDGFSFDMTVMSKSLPNNVVLAMQQDLKKVGITLNIKKVSNDEATSQQFGSGIENGVRPYQALMTEWSSDFPDPAGNLTPLLASTGGGDGGSNSAQYENSQVDDLLNQQVRSSDDSERTKLLTQIMDIENQDLPYYVYTHQNWLFTYNPKIKNGVADASPFWFWNMYIKNFKISK</sequence>
<dbReference type="CDD" id="cd00995">
    <property type="entry name" value="PBP2_NikA_DppA_OppA_like"/>
    <property type="match status" value="1"/>
</dbReference>